<dbReference type="Proteomes" id="UP000234530">
    <property type="component" value="Chromosome"/>
</dbReference>
<keyword evidence="2" id="KW-0732">Signal</keyword>
<protein>
    <recommendedName>
        <fullName evidence="5">Copper-binding protein</fullName>
    </recommendedName>
</protein>
<dbReference type="PANTHER" id="PTHR36302">
    <property type="entry name" value="BLR7088 PROTEIN"/>
    <property type="match status" value="1"/>
</dbReference>
<dbReference type="Pfam" id="PF04314">
    <property type="entry name" value="PCuAC"/>
    <property type="match status" value="1"/>
</dbReference>
<feature type="chain" id="PRO_5014155135" description="Copper-binding protein" evidence="2">
    <location>
        <begin position="20"/>
        <end position="166"/>
    </location>
</feature>
<evidence type="ECO:0000256" key="1">
    <source>
        <dbReference type="SAM" id="MobiDB-lite"/>
    </source>
</evidence>
<dbReference type="KEGG" id="pzh:CX676_18540"/>
<organism evidence="3 4">
    <name type="scientific">Paracoccus zhejiangensis</name>
    <dbReference type="NCBI Taxonomy" id="1077935"/>
    <lineage>
        <taxon>Bacteria</taxon>
        <taxon>Pseudomonadati</taxon>
        <taxon>Pseudomonadota</taxon>
        <taxon>Alphaproteobacteria</taxon>
        <taxon>Rhodobacterales</taxon>
        <taxon>Paracoccaceae</taxon>
        <taxon>Paracoccus</taxon>
    </lineage>
</organism>
<reference evidence="3 4" key="1">
    <citation type="journal article" date="2013" name="Antonie Van Leeuwenhoek">
        <title>Paracoccus zhejiangensis sp. nov., isolated from activated sludge in wastewater-treatment system.</title>
        <authorList>
            <person name="Wu Z.G."/>
            <person name="Zhang D.F."/>
            <person name="Liu Y.L."/>
            <person name="Wang F."/>
            <person name="Jiang X."/>
            <person name="Li C."/>
            <person name="Li S.P."/>
            <person name="Hong Q."/>
            <person name="Li W.J."/>
        </authorList>
    </citation>
    <scope>NUCLEOTIDE SEQUENCE [LARGE SCALE GENOMIC DNA]</scope>
    <source>
        <strain evidence="3 4">J6</strain>
    </source>
</reference>
<evidence type="ECO:0008006" key="5">
    <source>
        <dbReference type="Google" id="ProtNLM"/>
    </source>
</evidence>
<keyword evidence="4" id="KW-1185">Reference proteome</keyword>
<feature type="signal peptide" evidence="2">
    <location>
        <begin position="1"/>
        <end position="19"/>
    </location>
</feature>
<dbReference type="SUPFAM" id="SSF110087">
    <property type="entry name" value="DR1885-like metal-binding protein"/>
    <property type="match status" value="1"/>
</dbReference>
<gene>
    <name evidence="3" type="ORF">CX676_18540</name>
</gene>
<evidence type="ECO:0000313" key="4">
    <source>
        <dbReference type="Proteomes" id="UP000234530"/>
    </source>
</evidence>
<dbReference type="InterPro" id="IPR007410">
    <property type="entry name" value="LpqE-like"/>
</dbReference>
<dbReference type="RefSeq" id="WP_101753891.1">
    <property type="nucleotide sequence ID" value="NZ_CP025430.1"/>
</dbReference>
<proteinExistence type="predicted"/>
<dbReference type="OrthoDB" id="9796962at2"/>
<dbReference type="Gene3D" id="2.60.40.1890">
    <property type="entry name" value="PCu(A)C copper chaperone"/>
    <property type="match status" value="1"/>
</dbReference>
<sequence length="166" mass="17000">MKIALLAAAAALLPVVAMAQDGLIAHDAYARASNPKSGAAFMVVENQGSTACTLQGVASDAAAKVELHSHQEVDGVMKMGPIEGGIEIAPGASHALERGGDHVMLMGLTEPLENGATVKLALDFGDCGGLDLEVPVDNDRQPKAAGAMDHSQMDHGKMDHSAHTGN</sequence>
<evidence type="ECO:0000256" key="2">
    <source>
        <dbReference type="SAM" id="SignalP"/>
    </source>
</evidence>
<dbReference type="EMBL" id="CP025430">
    <property type="protein sequence ID" value="AUH65912.1"/>
    <property type="molecule type" value="Genomic_DNA"/>
</dbReference>
<dbReference type="InterPro" id="IPR058248">
    <property type="entry name" value="Lxx211020-like"/>
</dbReference>
<evidence type="ECO:0000313" key="3">
    <source>
        <dbReference type="EMBL" id="AUH65912.1"/>
    </source>
</evidence>
<feature type="region of interest" description="Disordered" evidence="1">
    <location>
        <begin position="140"/>
        <end position="166"/>
    </location>
</feature>
<accession>A0A2H5F2Z4</accession>
<dbReference type="InterPro" id="IPR036182">
    <property type="entry name" value="PCuAC_sf"/>
</dbReference>
<feature type="compositionally biased region" description="Basic and acidic residues" evidence="1">
    <location>
        <begin position="151"/>
        <end position="166"/>
    </location>
</feature>
<dbReference type="AlphaFoldDB" id="A0A2H5F2Z4"/>
<name>A0A2H5F2Z4_9RHOB</name>
<dbReference type="PANTHER" id="PTHR36302:SF1">
    <property type="entry name" value="COPPER CHAPERONE PCU(A)C"/>
    <property type="match status" value="1"/>
</dbReference>